<gene>
    <name evidence="1" type="ORF">J1C56_29260</name>
</gene>
<sequence>MKQYDVIDTITIIPALKPIMTFSSVQKDGEFLYLFSHDRENTEDLIDPSEAKNICAFLTEASKKVEAEKPPFREIDLLGKIGRDFGRTFSPYYGYHVRASFMLRNTSGSKVADFCVAHEDGGARLQMIMFYLRAETVLTYHLAKDQIASWCGFVEKPIIL</sequence>
<dbReference type="RefSeq" id="WP_214393458.1">
    <property type="nucleotide sequence ID" value="NZ_JAFLWW010000013.1"/>
</dbReference>
<reference evidence="1" key="1">
    <citation type="journal article" date="2021" name="Microorganisms">
        <title>Phylogenomic Reconstruction and Metabolic Potential of the Genus Aminobacter.</title>
        <authorList>
            <person name="Artuso I."/>
            <person name="Turrini P."/>
            <person name="Pirolo M."/>
            <person name="Lugli G.A."/>
            <person name="Ventura M."/>
            <person name="Visca P."/>
        </authorList>
    </citation>
    <scope>NUCLEOTIDE SEQUENCE</scope>
    <source>
        <strain evidence="1">LMG 26462</strain>
    </source>
</reference>
<comment type="caution">
    <text evidence="1">The sequence shown here is derived from an EMBL/GenBank/DDBJ whole genome shotgun (WGS) entry which is preliminary data.</text>
</comment>
<organism evidence="1 2">
    <name type="scientific">Aminobacter anthyllidis</name>
    <dbReference type="NCBI Taxonomy" id="1035067"/>
    <lineage>
        <taxon>Bacteria</taxon>
        <taxon>Pseudomonadati</taxon>
        <taxon>Pseudomonadota</taxon>
        <taxon>Alphaproteobacteria</taxon>
        <taxon>Hyphomicrobiales</taxon>
        <taxon>Phyllobacteriaceae</taxon>
        <taxon>Aminobacter</taxon>
    </lineage>
</organism>
<dbReference type="Proteomes" id="UP001138921">
    <property type="component" value="Unassembled WGS sequence"/>
</dbReference>
<protein>
    <submittedName>
        <fullName evidence="1">Uncharacterized protein</fullName>
    </submittedName>
</protein>
<accession>A0A9X1AH32</accession>
<evidence type="ECO:0000313" key="2">
    <source>
        <dbReference type="Proteomes" id="UP001138921"/>
    </source>
</evidence>
<dbReference type="AlphaFoldDB" id="A0A9X1AH32"/>
<reference evidence="1" key="2">
    <citation type="submission" date="2021-03" db="EMBL/GenBank/DDBJ databases">
        <authorList>
            <person name="Artuso I."/>
            <person name="Turrini P."/>
            <person name="Pirolo M."/>
            <person name="Lugli G.A."/>
            <person name="Ventura M."/>
            <person name="Visca P."/>
        </authorList>
    </citation>
    <scope>NUCLEOTIDE SEQUENCE</scope>
    <source>
        <strain evidence="1">LMG 26462</strain>
    </source>
</reference>
<keyword evidence="2" id="KW-1185">Reference proteome</keyword>
<proteinExistence type="predicted"/>
<evidence type="ECO:0000313" key="1">
    <source>
        <dbReference type="EMBL" id="MBT1159644.1"/>
    </source>
</evidence>
<dbReference type="EMBL" id="JAFLWW010000013">
    <property type="protein sequence ID" value="MBT1159644.1"/>
    <property type="molecule type" value="Genomic_DNA"/>
</dbReference>
<name>A0A9X1AH32_9HYPH</name>